<evidence type="ECO:0000313" key="2">
    <source>
        <dbReference type="Proteomes" id="UP001153555"/>
    </source>
</evidence>
<feature type="non-terminal residue" evidence="1">
    <location>
        <position position="58"/>
    </location>
</feature>
<dbReference type="EMBL" id="CACSLK010006441">
    <property type="protein sequence ID" value="CAA0810604.1"/>
    <property type="molecule type" value="Genomic_DNA"/>
</dbReference>
<name>A0A9N7MQW7_STRHE</name>
<reference evidence="1" key="1">
    <citation type="submission" date="2019-12" db="EMBL/GenBank/DDBJ databases">
        <authorList>
            <person name="Scholes J."/>
        </authorList>
    </citation>
    <scope>NUCLEOTIDE SEQUENCE</scope>
</reference>
<organism evidence="1 2">
    <name type="scientific">Striga hermonthica</name>
    <name type="common">Purple witchweed</name>
    <name type="synonym">Buchnera hermonthica</name>
    <dbReference type="NCBI Taxonomy" id="68872"/>
    <lineage>
        <taxon>Eukaryota</taxon>
        <taxon>Viridiplantae</taxon>
        <taxon>Streptophyta</taxon>
        <taxon>Embryophyta</taxon>
        <taxon>Tracheophyta</taxon>
        <taxon>Spermatophyta</taxon>
        <taxon>Magnoliopsida</taxon>
        <taxon>eudicotyledons</taxon>
        <taxon>Gunneridae</taxon>
        <taxon>Pentapetalae</taxon>
        <taxon>asterids</taxon>
        <taxon>lamiids</taxon>
        <taxon>Lamiales</taxon>
        <taxon>Orobanchaceae</taxon>
        <taxon>Buchnereae</taxon>
        <taxon>Striga</taxon>
    </lineage>
</organism>
<dbReference type="AlphaFoldDB" id="A0A9N7MQW7"/>
<comment type="caution">
    <text evidence="1">The sequence shown here is derived from an EMBL/GenBank/DDBJ whole genome shotgun (WGS) entry which is preliminary data.</text>
</comment>
<protein>
    <submittedName>
        <fullName evidence="1">Uncharacterized protein</fullName>
    </submittedName>
</protein>
<accession>A0A9N7MQW7</accession>
<keyword evidence="2" id="KW-1185">Reference proteome</keyword>
<proteinExistence type="predicted"/>
<dbReference type="Proteomes" id="UP001153555">
    <property type="component" value="Unassembled WGS sequence"/>
</dbReference>
<sequence>MPLARSLVTFLGRNLASLGAHFSALSQRMLLGKLEILRMMDLRVVVLKAEDLLRILVN</sequence>
<gene>
    <name evidence="1" type="ORF">SHERM_12152</name>
</gene>
<evidence type="ECO:0000313" key="1">
    <source>
        <dbReference type="EMBL" id="CAA0810604.1"/>
    </source>
</evidence>